<reference evidence="6 7" key="1">
    <citation type="journal article" date="2015" name="Nature">
        <title>rRNA introns, odd ribosomes, and small enigmatic genomes across a large radiation of phyla.</title>
        <authorList>
            <person name="Brown C.T."/>
            <person name="Hug L.A."/>
            <person name="Thomas B.C."/>
            <person name="Sharon I."/>
            <person name="Castelle C.J."/>
            <person name="Singh A."/>
            <person name="Wilkins M.J."/>
            <person name="Williams K.H."/>
            <person name="Banfield J.F."/>
        </authorList>
    </citation>
    <scope>NUCLEOTIDE SEQUENCE [LARGE SCALE GENOMIC DNA]</scope>
</reference>
<dbReference type="CDD" id="cd00412">
    <property type="entry name" value="pyrophosphatase"/>
    <property type="match status" value="1"/>
</dbReference>
<dbReference type="AlphaFoldDB" id="A0A0G0Z2Z3"/>
<sequence length="178" mass="20197">MNLLHSIKAHKTDSLINVVIEIPSGSQSKIEYDTDKEEFVVDRILSTKLSFPFNYGFVPETWSNDNDPLDAVVLSSKPQNTGAVIESRIIGLLATKDEKGTDAKLITVPSSETNPIFTKINTIEDLDEQTLNNIQYFYKNYKIIEPGKWVDIDGYASKEEAESKLKIAIEEYHQHFQK</sequence>
<evidence type="ECO:0000256" key="1">
    <source>
        <dbReference type="ARBA" id="ARBA00001946"/>
    </source>
</evidence>
<comment type="subcellular location">
    <subcellularLocation>
        <location evidence="5">Cytoplasm</location>
    </subcellularLocation>
</comment>
<dbReference type="Pfam" id="PF00719">
    <property type="entry name" value="Pyrophosphatase"/>
    <property type="match status" value="1"/>
</dbReference>
<keyword evidence="4 5" id="KW-0460">Magnesium</keyword>
<organism evidence="6 7">
    <name type="scientific">Candidatus Collierbacteria bacterium GW2011_GWA2_42_17</name>
    <dbReference type="NCBI Taxonomy" id="1618378"/>
    <lineage>
        <taxon>Bacteria</taxon>
        <taxon>Candidatus Collieribacteriota</taxon>
    </lineage>
</organism>
<evidence type="ECO:0000256" key="2">
    <source>
        <dbReference type="ARBA" id="ARBA00022723"/>
    </source>
</evidence>
<dbReference type="InterPro" id="IPR036649">
    <property type="entry name" value="Pyrophosphatase_sf"/>
</dbReference>
<feature type="binding site" evidence="5">
    <location>
        <position position="102"/>
    </location>
    <ligand>
        <name>Mg(2+)</name>
        <dbReference type="ChEBI" id="CHEBI:18420"/>
        <label>1</label>
    </ligand>
</feature>
<comment type="catalytic activity">
    <reaction evidence="5">
        <text>diphosphate + H2O = 2 phosphate + H(+)</text>
        <dbReference type="Rhea" id="RHEA:24576"/>
        <dbReference type="ChEBI" id="CHEBI:15377"/>
        <dbReference type="ChEBI" id="CHEBI:15378"/>
        <dbReference type="ChEBI" id="CHEBI:33019"/>
        <dbReference type="ChEBI" id="CHEBI:43474"/>
        <dbReference type="EC" id="3.6.1.1"/>
    </reaction>
</comment>
<keyword evidence="2 5" id="KW-0479">Metal-binding</keyword>
<comment type="caution">
    <text evidence="6">The sequence shown here is derived from an EMBL/GenBank/DDBJ whole genome shotgun (WGS) entry which is preliminary data.</text>
</comment>
<name>A0A0G0Z2Z3_9BACT</name>
<feature type="binding site" evidence="5">
    <location>
        <position position="70"/>
    </location>
    <ligand>
        <name>Mg(2+)</name>
        <dbReference type="ChEBI" id="CHEBI:18420"/>
        <label>2</label>
    </ligand>
</feature>
<dbReference type="EC" id="3.6.1.1" evidence="5"/>
<dbReference type="HAMAP" id="MF_00209">
    <property type="entry name" value="Inorganic_PPase"/>
    <property type="match status" value="1"/>
</dbReference>
<feature type="binding site" evidence="5">
    <location>
        <position position="43"/>
    </location>
    <ligand>
        <name>substrate</name>
    </ligand>
</feature>
<keyword evidence="5" id="KW-0963">Cytoplasm</keyword>
<feature type="binding site" evidence="5">
    <location>
        <position position="70"/>
    </location>
    <ligand>
        <name>Mg(2+)</name>
        <dbReference type="ChEBI" id="CHEBI:18420"/>
        <label>1</label>
    </ligand>
</feature>
<dbReference type="PROSITE" id="PS00387">
    <property type="entry name" value="PPASE"/>
    <property type="match status" value="1"/>
</dbReference>
<dbReference type="SUPFAM" id="SSF50324">
    <property type="entry name" value="Inorganic pyrophosphatase"/>
    <property type="match status" value="1"/>
</dbReference>
<dbReference type="GO" id="GO:0000287">
    <property type="term" value="F:magnesium ion binding"/>
    <property type="evidence" value="ECO:0007669"/>
    <property type="project" value="UniProtKB-UniRule"/>
</dbReference>
<dbReference type="EMBL" id="LCDA01000002">
    <property type="protein sequence ID" value="KKS43122.1"/>
    <property type="molecule type" value="Genomic_DNA"/>
</dbReference>
<dbReference type="PANTHER" id="PTHR10286">
    <property type="entry name" value="INORGANIC PYROPHOSPHATASE"/>
    <property type="match status" value="1"/>
</dbReference>
<feature type="binding site" evidence="5">
    <location>
        <position position="29"/>
    </location>
    <ligand>
        <name>substrate</name>
    </ligand>
</feature>
<gene>
    <name evidence="5" type="primary">ppa</name>
    <name evidence="6" type="ORF">UV06_C0002G0024</name>
</gene>
<proteinExistence type="inferred from homology"/>
<keyword evidence="3 5" id="KW-0378">Hydrolase</keyword>
<dbReference type="GO" id="GO:0004427">
    <property type="term" value="F:inorganic diphosphate phosphatase activity"/>
    <property type="evidence" value="ECO:0007669"/>
    <property type="project" value="UniProtKB-UniRule"/>
</dbReference>
<evidence type="ECO:0000313" key="6">
    <source>
        <dbReference type="EMBL" id="KKS43122.1"/>
    </source>
</evidence>
<dbReference type="Proteomes" id="UP000033854">
    <property type="component" value="Unassembled WGS sequence"/>
</dbReference>
<evidence type="ECO:0000313" key="7">
    <source>
        <dbReference type="Proteomes" id="UP000033854"/>
    </source>
</evidence>
<evidence type="ECO:0000256" key="4">
    <source>
        <dbReference type="ARBA" id="ARBA00022842"/>
    </source>
</evidence>
<feature type="binding site" evidence="5">
    <location>
        <position position="65"/>
    </location>
    <ligand>
        <name>Mg(2+)</name>
        <dbReference type="ChEBI" id="CHEBI:18420"/>
        <label>1</label>
    </ligand>
</feature>
<evidence type="ECO:0000256" key="3">
    <source>
        <dbReference type="ARBA" id="ARBA00022801"/>
    </source>
</evidence>
<comment type="subunit">
    <text evidence="5">Homohexamer.</text>
</comment>
<dbReference type="Gene3D" id="3.90.80.10">
    <property type="entry name" value="Inorganic pyrophosphatase"/>
    <property type="match status" value="1"/>
</dbReference>
<evidence type="ECO:0000256" key="5">
    <source>
        <dbReference type="HAMAP-Rule" id="MF_00209"/>
    </source>
</evidence>
<comment type="similarity">
    <text evidence="5">Belongs to the PPase family.</text>
</comment>
<comment type="cofactor">
    <cofactor evidence="1 5">
        <name>Mg(2+)</name>
        <dbReference type="ChEBI" id="CHEBI:18420"/>
    </cofactor>
</comment>
<feature type="binding site" evidence="5">
    <location>
        <position position="55"/>
    </location>
    <ligand>
        <name>substrate</name>
    </ligand>
</feature>
<dbReference type="GO" id="GO:0006796">
    <property type="term" value="P:phosphate-containing compound metabolic process"/>
    <property type="evidence" value="ECO:0007669"/>
    <property type="project" value="InterPro"/>
</dbReference>
<protein>
    <recommendedName>
        <fullName evidence="5">Inorganic pyrophosphatase</fullName>
        <ecNumber evidence="5">3.6.1.1</ecNumber>
    </recommendedName>
    <alternativeName>
        <fullName evidence="5">Pyrophosphate phospho-hydrolase</fullName>
        <shortName evidence="5">PPase</shortName>
    </alternativeName>
</protein>
<accession>A0A0G0Z2Z3</accession>
<dbReference type="GO" id="GO:0005737">
    <property type="term" value="C:cytoplasm"/>
    <property type="evidence" value="ECO:0007669"/>
    <property type="project" value="UniProtKB-SubCell"/>
</dbReference>
<dbReference type="InterPro" id="IPR008162">
    <property type="entry name" value="Pyrophosphatase"/>
</dbReference>
<comment type="function">
    <text evidence="5">Catalyzes the hydrolysis of inorganic pyrophosphate (PPi) forming two phosphate ions.</text>
</comment>
<feature type="binding site" evidence="5">
    <location>
        <position position="141"/>
    </location>
    <ligand>
        <name>substrate</name>
    </ligand>
</feature>